<evidence type="ECO:0000313" key="6">
    <source>
        <dbReference type="Proteomes" id="UP000605846"/>
    </source>
</evidence>
<evidence type="ECO:0000259" key="4">
    <source>
        <dbReference type="SMART" id="SM00322"/>
    </source>
</evidence>
<name>A0A8H7BQ03_9FUNG</name>
<dbReference type="Gene3D" id="3.30.1370.10">
    <property type="entry name" value="K Homology domain, type 1"/>
    <property type="match status" value="3"/>
</dbReference>
<dbReference type="GO" id="GO:0003723">
    <property type="term" value="F:RNA binding"/>
    <property type="evidence" value="ECO:0007669"/>
    <property type="project" value="UniProtKB-UniRule"/>
</dbReference>
<protein>
    <recommendedName>
        <fullName evidence="4">K Homology domain-containing protein</fullName>
    </recommendedName>
</protein>
<reference evidence="5" key="1">
    <citation type="submission" date="2020-01" db="EMBL/GenBank/DDBJ databases">
        <title>Genome Sequencing of Three Apophysomyces-Like Fungal Strains Confirms a Novel Fungal Genus in the Mucoromycota with divergent Burkholderia-like Endosymbiotic Bacteria.</title>
        <authorList>
            <person name="Stajich J.E."/>
            <person name="Macias A.M."/>
            <person name="Carter-House D."/>
            <person name="Lovett B."/>
            <person name="Kasson L.R."/>
            <person name="Berry K."/>
            <person name="Grigoriev I."/>
            <person name="Chang Y."/>
            <person name="Spatafora J."/>
            <person name="Kasson M.T."/>
        </authorList>
    </citation>
    <scope>NUCLEOTIDE SEQUENCE</scope>
    <source>
        <strain evidence="5">NRRL A-21654</strain>
    </source>
</reference>
<keyword evidence="1" id="KW-0677">Repeat</keyword>
<feature type="region of interest" description="Disordered" evidence="3">
    <location>
        <begin position="1"/>
        <end position="21"/>
    </location>
</feature>
<feature type="region of interest" description="Disordered" evidence="3">
    <location>
        <begin position="211"/>
        <end position="236"/>
    </location>
</feature>
<feature type="compositionally biased region" description="Basic and acidic residues" evidence="3">
    <location>
        <begin position="87"/>
        <end position="101"/>
    </location>
</feature>
<feature type="region of interest" description="Disordered" evidence="3">
    <location>
        <begin position="569"/>
        <end position="614"/>
    </location>
</feature>
<dbReference type="PANTHER" id="PTHR10288">
    <property type="entry name" value="KH DOMAIN CONTAINING RNA BINDING PROTEIN"/>
    <property type="match status" value="1"/>
</dbReference>
<comment type="caution">
    <text evidence="5">The sequence shown here is derived from an EMBL/GenBank/DDBJ whole genome shotgun (WGS) entry which is preliminary data.</text>
</comment>
<sequence>MGDENKPYSAVPPPASLTSAASAPVNFNDALSKARAIAEKLKQQSAAAPAPPAAYSASAGSKRSYQDDSYDNDPHERSHGSHYNDYYNDRESKRSAYDRGSSRPYSSSGNESRRYGLGSDERKSMSAYGPSSAGSIIQEECSVPNHIVGLVIGKGGENLKKIERMSGAKVQFMADTGDMERRVNMTGEADQVKIAKDMIQQVVDDARMTEAARHGGRPETSSMQGSMGASRGNGLTMTIPSTKVGLVIGRGGETIRDLEERSGAKITVVPETPGEQPLERNVNLVGDSAAVQRAKQYIDEIVNEDTKSVAPSRDWTAYRQQHYPADDSRRGYGRGEETGAESGSRPTGEYHGTGANAPMNRYGPSSGGQDRAYGGGFRGRFNEEFESIKVPRTAVGFIIGRGGETVHALEDQSGARIKVDPNAEGDANERTINISGNADAIALAKKLVMEKVAEGNANRGGYGGGRFGGDRHRGGGYNSRGGYGGRYGQGYSSQYQEGSDANAGYDYSQYQQYYGGQYGYDASQYGQATSGSGQDSNTTGAADASQQGYQYSGYPYGYGGYGQYPAEGATTTAPAATSGEQEAGDAPTEPVSSTDDKEGSTNEGAASTDAAASKNDQAASYYGQYYGDQSQWSQEAYYQWYQQYYGGQYGAYDPNQQQQPRDGQSTEATENAPQTGTGSNESDLAPKAEEEALNAPKAEE</sequence>
<evidence type="ECO:0000313" key="5">
    <source>
        <dbReference type="EMBL" id="KAF7723991.1"/>
    </source>
</evidence>
<evidence type="ECO:0000256" key="3">
    <source>
        <dbReference type="SAM" id="MobiDB-lite"/>
    </source>
</evidence>
<accession>A0A8H7BQ03</accession>
<keyword evidence="6" id="KW-1185">Reference proteome</keyword>
<feature type="domain" description="K Homology" evidence="4">
    <location>
        <begin position="382"/>
        <end position="453"/>
    </location>
</feature>
<dbReference type="EMBL" id="JABAYA010000133">
    <property type="protein sequence ID" value="KAF7723991.1"/>
    <property type="molecule type" value="Genomic_DNA"/>
</dbReference>
<keyword evidence="2" id="KW-0694">RNA-binding</keyword>
<organism evidence="5 6">
    <name type="scientific">Apophysomyces ossiformis</name>
    <dbReference type="NCBI Taxonomy" id="679940"/>
    <lineage>
        <taxon>Eukaryota</taxon>
        <taxon>Fungi</taxon>
        <taxon>Fungi incertae sedis</taxon>
        <taxon>Mucoromycota</taxon>
        <taxon>Mucoromycotina</taxon>
        <taxon>Mucoromycetes</taxon>
        <taxon>Mucorales</taxon>
        <taxon>Mucorineae</taxon>
        <taxon>Mucoraceae</taxon>
        <taxon>Apophysomyces</taxon>
    </lineage>
</organism>
<feature type="compositionally biased region" description="Basic and acidic residues" evidence="3">
    <location>
        <begin position="111"/>
        <end position="124"/>
    </location>
</feature>
<dbReference type="InterPro" id="IPR036612">
    <property type="entry name" value="KH_dom_type_1_sf"/>
</dbReference>
<dbReference type="SMART" id="SM00322">
    <property type="entry name" value="KH"/>
    <property type="match status" value="3"/>
</dbReference>
<dbReference type="InterPro" id="IPR004087">
    <property type="entry name" value="KH_dom"/>
</dbReference>
<dbReference type="PROSITE" id="PS50084">
    <property type="entry name" value="KH_TYPE_1"/>
    <property type="match status" value="3"/>
</dbReference>
<feature type="domain" description="K Homology" evidence="4">
    <location>
        <begin position="135"/>
        <end position="204"/>
    </location>
</feature>
<feature type="compositionally biased region" description="Low complexity" evidence="3">
    <location>
        <begin position="45"/>
        <end position="59"/>
    </location>
</feature>
<dbReference type="AlphaFoldDB" id="A0A8H7BQ03"/>
<dbReference type="Proteomes" id="UP000605846">
    <property type="component" value="Unassembled WGS sequence"/>
</dbReference>
<dbReference type="Pfam" id="PF00013">
    <property type="entry name" value="KH_1"/>
    <property type="match status" value="3"/>
</dbReference>
<feature type="region of interest" description="Disordered" evidence="3">
    <location>
        <begin position="648"/>
        <end position="700"/>
    </location>
</feature>
<feature type="region of interest" description="Disordered" evidence="3">
    <location>
        <begin position="319"/>
        <end position="361"/>
    </location>
</feature>
<feature type="compositionally biased region" description="Basic and acidic residues" evidence="3">
    <location>
        <begin position="324"/>
        <end position="337"/>
    </location>
</feature>
<feature type="compositionally biased region" description="Polar residues" evidence="3">
    <location>
        <begin position="219"/>
        <end position="236"/>
    </location>
</feature>
<evidence type="ECO:0000256" key="2">
    <source>
        <dbReference type="PROSITE-ProRule" id="PRU00117"/>
    </source>
</evidence>
<dbReference type="OrthoDB" id="5204190at2759"/>
<feature type="compositionally biased region" description="Polar residues" evidence="3">
    <location>
        <begin position="654"/>
        <end position="682"/>
    </location>
</feature>
<dbReference type="CDD" id="cd00105">
    <property type="entry name" value="KH-I"/>
    <property type="match status" value="1"/>
</dbReference>
<dbReference type="SUPFAM" id="SSF54791">
    <property type="entry name" value="Eukaryotic type KH-domain (KH-domain type I)"/>
    <property type="match status" value="3"/>
</dbReference>
<gene>
    <name evidence="5" type="ORF">EC973_001451</name>
</gene>
<feature type="domain" description="K Homology" evidence="4">
    <location>
        <begin position="231"/>
        <end position="303"/>
    </location>
</feature>
<proteinExistence type="predicted"/>
<evidence type="ECO:0000256" key="1">
    <source>
        <dbReference type="ARBA" id="ARBA00022737"/>
    </source>
</evidence>
<dbReference type="InterPro" id="IPR004088">
    <property type="entry name" value="KH_dom_type_1"/>
</dbReference>
<feature type="region of interest" description="Disordered" evidence="3">
    <location>
        <begin position="39"/>
        <end position="132"/>
    </location>
</feature>